<proteinExistence type="predicted"/>
<evidence type="ECO:0008006" key="2">
    <source>
        <dbReference type="Google" id="ProtNLM"/>
    </source>
</evidence>
<dbReference type="EnsemblMetazoa" id="Aqu2.1.23509_001">
    <property type="protein sequence ID" value="Aqu2.1.23509_001"/>
    <property type="gene ID" value="Aqu2.1.23509"/>
</dbReference>
<reference evidence="1" key="1">
    <citation type="submission" date="2017-05" db="UniProtKB">
        <authorList>
            <consortium name="EnsemblMetazoa"/>
        </authorList>
    </citation>
    <scope>IDENTIFICATION</scope>
</reference>
<organism evidence="1">
    <name type="scientific">Amphimedon queenslandica</name>
    <name type="common">Sponge</name>
    <dbReference type="NCBI Taxonomy" id="400682"/>
    <lineage>
        <taxon>Eukaryota</taxon>
        <taxon>Metazoa</taxon>
        <taxon>Porifera</taxon>
        <taxon>Demospongiae</taxon>
        <taxon>Heteroscleromorpha</taxon>
        <taxon>Haplosclerida</taxon>
        <taxon>Niphatidae</taxon>
        <taxon>Amphimedon</taxon>
    </lineage>
</organism>
<dbReference type="InParanoid" id="A0A1X7U7N3"/>
<sequence>MASSSASTSSKPKRECFGRASCMILQDVFTICRKSNEDVLKWFRRDGIIGDFQDYGCPSCGRSGNMRVTKDSSYSKDTMVWKCSNRNTIAWHQDNVQLLEKLTNRRKDEYIYDTVNQSIDLVNSETGEHTQTIESTWRAVKRSLPRSGTTKDHYNSYFAEFIFCRQYLAHSEDRLTAFFKETMEVYRPSFP</sequence>
<evidence type="ECO:0000313" key="1">
    <source>
        <dbReference type="EnsemblMetazoa" id="Aqu2.1.23509_001"/>
    </source>
</evidence>
<protein>
    <recommendedName>
        <fullName evidence="2">ISXO2-like transposase domain-containing protein</fullName>
    </recommendedName>
</protein>
<accession>A0A1X7U7N3</accession>
<name>A0A1X7U7N3_AMPQE</name>
<dbReference type="AlphaFoldDB" id="A0A1X7U7N3"/>